<organism evidence="2">
    <name type="scientific">Amphimedon queenslandica</name>
    <name type="common">Sponge</name>
    <dbReference type="NCBI Taxonomy" id="400682"/>
    <lineage>
        <taxon>Eukaryota</taxon>
        <taxon>Metazoa</taxon>
        <taxon>Porifera</taxon>
        <taxon>Demospongiae</taxon>
        <taxon>Heteroscleromorpha</taxon>
        <taxon>Haplosclerida</taxon>
        <taxon>Niphatidae</taxon>
        <taxon>Amphimedon</taxon>
    </lineage>
</organism>
<keyword evidence="1" id="KW-0472">Membrane</keyword>
<proteinExistence type="predicted"/>
<protein>
    <submittedName>
        <fullName evidence="2">Uncharacterized protein</fullName>
    </submittedName>
</protein>
<reference evidence="2" key="1">
    <citation type="submission" date="2017-05" db="UniProtKB">
        <authorList>
            <consortium name="EnsemblMetazoa"/>
        </authorList>
    </citation>
    <scope>IDENTIFICATION</scope>
</reference>
<dbReference type="EnsemblMetazoa" id="Aqu2.1.34761_001">
    <property type="protein sequence ID" value="Aqu2.1.34761_001"/>
    <property type="gene ID" value="Aqu2.1.34761"/>
</dbReference>
<name>A0A1X7V475_AMPQE</name>
<accession>A0A1X7V475</accession>
<keyword evidence="1" id="KW-1133">Transmembrane helix</keyword>
<dbReference type="AlphaFoldDB" id="A0A1X7V475"/>
<evidence type="ECO:0000313" key="2">
    <source>
        <dbReference type="EnsemblMetazoa" id="Aqu2.1.34761_001"/>
    </source>
</evidence>
<evidence type="ECO:0000256" key="1">
    <source>
        <dbReference type="SAM" id="Phobius"/>
    </source>
</evidence>
<sequence length="92" mass="10559">IAIQFVLQSIVPSKEGEHVLYPHLFLAVLKGVLEDVLYPIVVLVIIHIMIYHSLHYLVLVLVCVHCLMVKWMSPAWQDGDAVCRDHIMPFIK</sequence>
<dbReference type="InParanoid" id="A0A1X7V475"/>
<feature type="transmembrane region" description="Helical" evidence="1">
    <location>
        <begin position="36"/>
        <end position="64"/>
    </location>
</feature>
<keyword evidence="1" id="KW-0812">Transmembrane</keyword>